<organism evidence="1">
    <name type="scientific">Schistocephalus solidus</name>
    <name type="common">Tapeworm</name>
    <dbReference type="NCBI Taxonomy" id="70667"/>
    <lineage>
        <taxon>Eukaryota</taxon>
        <taxon>Metazoa</taxon>
        <taxon>Spiralia</taxon>
        <taxon>Lophotrochozoa</taxon>
        <taxon>Platyhelminthes</taxon>
        <taxon>Cestoda</taxon>
        <taxon>Eucestoda</taxon>
        <taxon>Diphyllobothriidea</taxon>
        <taxon>Diphyllobothriidae</taxon>
        <taxon>Schistocephalus</taxon>
    </lineage>
</organism>
<dbReference type="AlphaFoldDB" id="A0A0X3PDB6"/>
<protein>
    <submittedName>
        <fullName evidence="1">Uncharacterized protein</fullName>
    </submittedName>
</protein>
<name>A0A0X3PDB6_SCHSO</name>
<accession>A0A0X3PDB6</accession>
<reference evidence="1" key="1">
    <citation type="submission" date="2016-01" db="EMBL/GenBank/DDBJ databases">
        <title>Reference transcriptome for the parasite Schistocephalus solidus: insights into the molecular evolution of parasitism.</title>
        <authorList>
            <person name="Hebert F.O."/>
            <person name="Grambauer S."/>
            <person name="Barber I."/>
            <person name="Landry C.R."/>
            <person name="Aubin-Horth N."/>
        </authorList>
    </citation>
    <scope>NUCLEOTIDE SEQUENCE</scope>
</reference>
<dbReference type="EMBL" id="GEEE01013517">
    <property type="protein sequence ID" value="JAP49708.1"/>
    <property type="molecule type" value="Transcribed_RNA"/>
</dbReference>
<gene>
    <name evidence="1" type="ORF">TR93817</name>
</gene>
<proteinExistence type="predicted"/>
<sequence>MSYKIVFPLRLIGTSNMTLNERFTLIETETSRNSRTSQYLRIRRSPVKVSAHARLGLAKILTGQPSRGGSRTIFRRVPLQQAAIRPQVYQGNGAPAPRRPAPPRLLQRFNDIGRVGGNARPRIARPRAPLSTRTRGSAGRQRFPPWQFNRRNRLPLSSTSPSNMRTHLDAELKEYMNN</sequence>
<evidence type="ECO:0000313" key="1">
    <source>
        <dbReference type="EMBL" id="JAP49708.1"/>
    </source>
</evidence>